<feature type="domain" description="Deoxynucleoside kinase" evidence="14">
    <location>
        <begin position="179"/>
        <end position="371"/>
    </location>
</feature>
<dbReference type="GO" id="GO:0016301">
    <property type="term" value="F:kinase activity"/>
    <property type="evidence" value="ECO:0007669"/>
    <property type="project" value="UniProtKB-KW"/>
</dbReference>
<dbReference type="Proteomes" id="UP000653730">
    <property type="component" value="Unassembled WGS sequence"/>
</dbReference>
<dbReference type="NCBIfam" id="TIGR01498">
    <property type="entry name" value="folK"/>
    <property type="match status" value="1"/>
</dbReference>
<comment type="function">
    <text evidence="10">Catalyzes the transfer of pyrophosphate from adenosine triphosphate (ATP) to 6-hydroxymethyl-7,8-dihydropterin, an enzymatic step in folate biosynthesis pathway.</text>
</comment>
<evidence type="ECO:0000256" key="3">
    <source>
        <dbReference type="ARBA" id="ARBA00013253"/>
    </source>
</evidence>
<sequence>MKRAYLSIGSNLGNKIQNLQNAISRLEKDNRLKVVSCSKVYQTPAWGFTGDDFLNACIATETTFEPLDLLYHILETEKSLGRVRTEEKGYQPRTVDIDILFYEDEIIKSDELMVPHPRIPNRRFVLQPLSDIAPGKVHPELQKTVTQLLEECADNSDISVTGHKLQTQRENPFSSLNYIAIEGNIGSGKTTLATKIAEDFNGKLILERFADNPFLPKFYKDQSRYAFSLEMSFLADRYQQFTDDTSQPDLFKNFMVSDYDIFKSLIFAKVTLGEDEFRLYRKLFDIVYKEVIKPDIYIYLYQNTEKLLQNIKKRGRKYEQDIPYDYLEKINKGYFDFIKTHQYQNVFILDISDLDFVQNKNDYETIIDKIHGFKDEVQQL</sequence>
<dbReference type="CDD" id="cd00483">
    <property type="entry name" value="HPPK"/>
    <property type="match status" value="1"/>
</dbReference>
<dbReference type="Gene3D" id="3.30.70.560">
    <property type="entry name" value="7,8-Dihydro-6-hydroxymethylpterin-pyrophosphokinase HPPK"/>
    <property type="match status" value="1"/>
</dbReference>
<protein>
    <recommendedName>
        <fullName evidence="4">2-amino-4-hydroxy-6-hydroxymethyldihydropteridine pyrophosphokinase</fullName>
        <ecNumber evidence="3">2.7.6.3</ecNumber>
    </recommendedName>
    <alternativeName>
        <fullName evidence="11">6-hydroxymethyl-7,8-dihydropterin pyrophosphokinase</fullName>
    </alternativeName>
    <alternativeName>
        <fullName evidence="12">7,8-dihydro-6-hydroxymethylpterin-pyrophosphokinase</fullName>
    </alternativeName>
</protein>
<evidence type="ECO:0000256" key="8">
    <source>
        <dbReference type="ARBA" id="ARBA00022840"/>
    </source>
</evidence>
<evidence type="ECO:0000256" key="5">
    <source>
        <dbReference type="ARBA" id="ARBA00022679"/>
    </source>
</evidence>
<dbReference type="AlphaFoldDB" id="A0A926JPD6"/>
<keyword evidence="16" id="KW-1185">Reference proteome</keyword>
<dbReference type="EC" id="2.7.6.3" evidence="3"/>
<keyword evidence="5 15" id="KW-0808">Transferase</keyword>
<keyword evidence="8" id="KW-0067">ATP-binding</keyword>
<dbReference type="SUPFAM" id="SSF55083">
    <property type="entry name" value="6-hydroxymethyl-7,8-dihydropterin pyrophosphokinase, HPPK"/>
    <property type="match status" value="1"/>
</dbReference>
<evidence type="ECO:0000259" key="13">
    <source>
        <dbReference type="Pfam" id="PF01288"/>
    </source>
</evidence>
<proteinExistence type="inferred from homology"/>
<feature type="domain" description="7,8-dihydro-6-hydroxymethylpterin-pyrophosphokinase" evidence="13">
    <location>
        <begin position="5"/>
        <end position="134"/>
    </location>
</feature>
<dbReference type="RefSeq" id="WP_187964163.1">
    <property type="nucleotide sequence ID" value="NZ_JACVDC010000005.1"/>
</dbReference>
<gene>
    <name evidence="15" type="primary">folK</name>
    <name evidence="15" type="ORF">IBL28_03470</name>
</gene>
<reference evidence="15 16" key="1">
    <citation type="submission" date="2020-09" db="EMBL/GenBank/DDBJ databases">
        <title>Sinomicrobium weinanense sp. nov., a halophilic bacteria isolated from saline-alkali soil.</title>
        <authorList>
            <person name="Wu P."/>
            <person name="Ren H."/>
            <person name="Mei Y."/>
            <person name="Liang Y."/>
            <person name="Chen Z."/>
        </authorList>
    </citation>
    <scope>NUCLEOTIDE SEQUENCE [LARGE SCALE GENOMIC DNA]</scope>
    <source>
        <strain evidence="15 16">FJxs</strain>
    </source>
</reference>
<dbReference type="InterPro" id="IPR031314">
    <property type="entry name" value="DNK_dom"/>
</dbReference>
<evidence type="ECO:0000256" key="4">
    <source>
        <dbReference type="ARBA" id="ARBA00016218"/>
    </source>
</evidence>
<dbReference type="InterPro" id="IPR027417">
    <property type="entry name" value="P-loop_NTPase"/>
</dbReference>
<dbReference type="Pfam" id="PF01712">
    <property type="entry name" value="dNK"/>
    <property type="match status" value="1"/>
</dbReference>
<dbReference type="PANTHER" id="PTHR43071:SF1">
    <property type="entry name" value="2-AMINO-4-HYDROXY-6-HYDROXYMETHYLDIHYDROPTERIDINE PYROPHOSPHOKINASE"/>
    <property type="match status" value="1"/>
</dbReference>
<evidence type="ECO:0000256" key="10">
    <source>
        <dbReference type="ARBA" id="ARBA00029409"/>
    </source>
</evidence>
<dbReference type="Pfam" id="PF01288">
    <property type="entry name" value="HPPK"/>
    <property type="match status" value="1"/>
</dbReference>
<comment type="pathway">
    <text evidence="1">Cofactor biosynthesis; tetrahydrofolate biosynthesis; 2-amino-4-hydroxy-6-hydroxymethyl-7,8-dihydropteridine diphosphate from 7,8-dihydroneopterin triphosphate: step 4/4.</text>
</comment>
<dbReference type="GO" id="GO:0005524">
    <property type="term" value="F:ATP binding"/>
    <property type="evidence" value="ECO:0007669"/>
    <property type="project" value="UniProtKB-KW"/>
</dbReference>
<comment type="caution">
    <text evidence="15">The sequence shown here is derived from an EMBL/GenBank/DDBJ whole genome shotgun (WGS) entry which is preliminary data.</text>
</comment>
<evidence type="ECO:0000256" key="6">
    <source>
        <dbReference type="ARBA" id="ARBA00022741"/>
    </source>
</evidence>
<evidence type="ECO:0000256" key="2">
    <source>
        <dbReference type="ARBA" id="ARBA00005810"/>
    </source>
</evidence>
<name>A0A926JPD6_9FLAO</name>
<evidence type="ECO:0000256" key="9">
    <source>
        <dbReference type="ARBA" id="ARBA00022909"/>
    </source>
</evidence>
<evidence type="ECO:0000313" key="16">
    <source>
        <dbReference type="Proteomes" id="UP000653730"/>
    </source>
</evidence>
<dbReference type="EMBL" id="JACVDC010000005">
    <property type="protein sequence ID" value="MBC9795013.1"/>
    <property type="molecule type" value="Genomic_DNA"/>
</dbReference>
<evidence type="ECO:0000256" key="1">
    <source>
        <dbReference type="ARBA" id="ARBA00005051"/>
    </source>
</evidence>
<evidence type="ECO:0000256" key="7">
    <source>
        <dbReference type="ARBA" id="ARBA00022777"/>
    </source>
</evidence>
<evidence type="ECO:0000256" key="11">
    <source>
        <dbReference type="ARBA" id="ARBA00029766"/>
    </source>
</evidence>
<dbReference type="InterPro" id="IPR035907">
    <property type="entry name" value="Hppk_sf"/>
</dbReference>
<evidence type="ECO:0000256" key="12">
    <source>
        <dbReference type="ARBA" id="ARBA00033413"/>
    </source>
</evidence>
<evidence type="ECO:0000259" key="14">
    <source>
        <dbReference type="Pfam" id="PF01712"/>
    </source>
</evidence>
<dbReference type="SUPFAM" id="SSF52540">
    <property type="entry name" value="P-loop containing nucleoside triphosphate hydrolases"/>
    <property type="match status" value="1"/>
</dbReference>
<dbReference type="CDD" id="cd01673">
    <property type="entry name" value="dNK"/>
    <property type="match status" value="1"/>
</dbReference>
<dbReference type="InterPro" id="IPR000550">
    <property type="entry name" value="Hppk"/>
</dbReference>
<keyword evidence="9" id="KW-0289">Folate biosynthesis</keyword>
<comment type="similarity">
    <text evidence="2">Belongs to the HPPK family.</text>
</comment>
<keyword evidence="6" id="KW-0547">Nucleotide-binding</keyword>
<accession>A0A926JPD6</accession>
<keyword evidence="7" id="KW-0418">Kinase</keyword>
<dbReference type="Gene3D" id="3.40.50.300">
    <property type="entry name" value="P-loop containing nucleotide triphosphate hydrolases"/>
    <property type="match status" value="1"/>
</dbReference>
<evidence type="ECO:0000313" key="15">
    <source>
        <dbReference type="EMBL" id="MBC9795013.1"/>
    </source>
</evidence>
<dbReference type="GO" id="GO:0046656">
    <property type="term" value="P:folic acid biosynthetic process"/>
    <property type="evidence" value="ECO:0007669"/>
    <property type="project" value="UniProtKB-KW"/>
</dbReference>
<dbReference type="PANTHER" id="PTHR43071">
    <property type="entry name" value="2-AMINO-4-HYDROXY-6-HYDROXYMETHYLDIHYDROPTERIDINE PYROPHOSPHOKINASE"/>
    <property type="match status" value="1"/>
</dbReference>
<organism evidence="15 16">
    <name type="scientific">Sinomicrobium weinanense</name>
    <dbReference type="NCBI Taxonomy" id="2842200"/>
    <lineage>
        <taxon>Bacteria</taxon>
        <taxon>Pseudomonadati</taxon>
        <taxon>Bacteroidota</taxon>
        <taxon>Flavobacteriia</taxon>
        <taxon>Flavobacteriales</taxon>
        <taxon>Flavobacteriaceae</taxon>
        <taxon>Sinomicrobium</taxon>
    </lineage>
</organism>
<dbReference type="GO" id="GO:0003848">
    <property type="term" value="F:2-amino-4-hydroxy-6-hydroxymethyldihydropteridine diphosphokinase activity"/>
    <property type="evidence" value="ECO:0007669"/>
    <property type="project" value="UniProtKB-EC"/>
</dbReference>